<reference evidence="2 3" key="1">
    <citation type="submission" date="2014-04" db="EMBL/GenBank/DDBJ databases">
        <authorList>
            <consortium name="DOE Joint Genome Institute"/>
            <person name="Kuo A."/>
            <person name="Kohler A."/>
            <person name="Costa M.D."/>
            <person name="Nagy L.G."/>
            <person name="Floudas D."/>
            <person name="Copeland A."/>
            <person name="Barry K.W."/>
            <person name="Cichocki N."/>
            <person name="Veneault-Fourrey C."/>
            <person name="LaButti K."/>
            <person name="Lindquist E.A."/>
            <person name="Lipzen A."/>
            <person name="Lundell T."/>
            <person name="Morin E."/>
            <person name="Murat C."/>
            <person name="Sun H."/>
            <person name="Tunlid A."/>
            <person name="Henrissat B."/>
            <person name="Grigoriev I.V."/>
            <person name="Hibbett D.S."/>
            <person name="Martin F."/>
            <person name="Nordberg H.P."/>
            <person name="Cantor M.N."/>
            <person name="Hua S.X."/>
        </authorList>
    </citation>
    <scope>NUCLEOTIDE SEQUENCE [LARGE SCALE GENOMIC DNA]</scope>
    <source>
        <strain evidence="2 3">441</strain>
    </source>
</reference>
<dbReference type="AlphaFoldDB" id="A0A0C9YC89"/>
<proteinExistence type="predicted"/>
<evidence type="ECO:0000313" key="3">
    <source>
        <dbReference type="Proteomes" id="UP000054018"/>
    </source>
</evidence>
<dbReference type="HOGENOM" id="CLU_2813384_0_0_1"/>
<accession>A0A0C9YC89</accession>
<protein>
    <submittedName>
        <fullName evidence="2">Uncharacterized protein</fullName>
    </submittedName>
</protein>
<organism evidence="2 3">
    <name type="scientific">Pisolithus microcarpus 441</name>
    <dbReference type="NCBI Taxonomy" id="765257"/>
    <lineage>
        <taxon>Eukaryota</taxon>
        <taxon>Fungi</taxon>
        <taxon>Dikarya</taxon>
        <taxon>Basidiomycota</taxon>
        <taxon>Agaricomycotina</taxon>
        <taxon>Agaricomycetes</taxon>
        <taxon>Agaricomycetidae</taxon>
        <taxon>Boletales</taxon>
        <taxon>Sclerodermatineae</taxon>
        <taxon>Pisolithaceae</taxon>
        <taxon>Pisolithus</taxon>
    </lineage>
</organism>
<reference evidence="3" key="2">
    <citation type="submission" date="2015-01" db="EMBL/GenBank/DDBJ databases">
        <title>Evolutionary Origins and Diversification of the Mycorrhizal Mutualists.</title>
        <authorList>
            <consortium name="DOE Joint Genome Institute"/>
            <consortium name="Mycorrhizal Genomics Consortium"/>
            <person name="Kohler A."/>
            <person name="Kuo A."/>
            <person name="Nagy L.G."/>
            <person name="Floudas D."/>
            <person name="Copeland A."/>
            <person name="Barry K.W."/>
            <person name="Cichocki N."/>
            <person name="Veneault-Fourrey C."/>
            <person name="LaButti K."/>
            <person name="Lindquist E.A."/>
            <person name="Lipzen A."/>
            <person name="Lundell T."/>
            <person name="Morin E."/>
            <person name="Murat C."/>
            <person name="Riley R."/>
            <person name="Ohm R."/>
            <person name="Sun H."/>
            <person name="Tunlid A."/>
            <person name="Henrissat B."/>
            <person name="Grigoriev I.V."/>
            <person name="Hibbett D.S."/>
            <person name="Martin F."/>
        </authorList>
    </citation>
    <scope>NUCLEOTIDE SEQUENCE [LARGE SCALE GENOMIC DNA]</scope>
    <source>
        <strain evidence="3">441</strain>
    </source>
</reference>
<dbReference type="Proteomes" id="UP000054018">
    <property type="component" value="Unassembled WGS sequence"/>
</dbReference>
<name>A0A0C9YC89_9AGAM</name>
<evidence type="ECO:0000256" key="1">
    <source>
        <dbReference type="SAM" id="MobiDB-lite"/>
    </source>
</evidence>
<gene>
    <name evidence="2" type="ORF">PISMIDRAFT_506413</name>
</gene>
<sequence>MTPPLLSCTRRALIVGTCQGIRGPGSPRAMPGNRKRKTEEGDTTMGGRNSPCEYYEWRGCKAAWIIE</sequence>
<keyword evidence="3" id="KW-1185">Reference proteome</keyword>
<dbReference type="EMBL" id="KN833740">
    <property type="protein sequence ID" value="KIK22370.1"/>
    <property type="molecule type" value="Genomic_DNA"/>
</dbReference>
<evidence type="ECO:0000313" key="2">
    <source>
        <dbReference type="EMBL" id="KIK22370.1"/>
    </source>
</evidence>
<feature type="region of interest" description="Disordered" evidence="1">
    <location>
        <begin position="20"/>
        <end position="46"/>
    </location>
</feature>